<dbReference type="Pfam" id="PF05048">
    <property type="entry name" value="NosD"/>
    <property type="match status" value="1"/>
</dbReference>
<evidence type="ECO:0000313" key="3">
    <source>
        <dbReference type="EMBL" id="NPD91129.1"/>
    </source>
</evidence>
<dbReference type="InterPro" id="IPR012334">
    <property type="entry name" value="Pectin_lyas_fold"/>
</dbReference>
<dbReference type="EMBL" id="JABKKF010000001">
    <property type="protein sequence ID" value="NPD91129.1"/>
    <property type="molecule type" value="Genomic_DNA"/>
</dbReference>
<protein>
    <recommendedName>
        <fullName evidence="2">Periplasmic copper-binding protein NosD beta helix domain-containing protein</fullName>
    </recommendedName>
</protein>
<feature type="signal peptide" evidence="1">
    <location>
        <begin position="1"/>
        <end position="20"/>
    </location>
</feature>
<accession>A0ABX2AJ44</accession>
<dbReference type="SUPFAM" id="SSF51126">
    <property type="entry name" value="Pectin lyase-like"/>
    <property type="match status" value="1"/>
</dbReference>
<gene>
    <name evidence="3" type="ORF">HPS56_01935</name>
</gene>
<dbReference type="Gene3D" id="2.160.20.10">
    <property type="entry name" value="Single-stranded right-handed beta-helix, Pectin lyase-like"/>
    <property type="match status" value="1"/>
</dbReference>
<feature type="chain" id="PRO_5045539611" description="Periplasmic copper-binding protein NosD beta helix domain-containing protein" evidence="1">
    <location>
        <begin position="21"/>
        <end position="476"/>
    </location>
</feature>
<dbReference type="InterPro" id="IPR007742">
    <property type="entry name" value="NosD_dom"/>
</dbReference>
<dbReference type="InterPro" id="IPR006626">
    <property type="entry name" value="PbH1"/>
</dbReference>
<dbReference type="RefSeq" id="WP_172272984.1">
    <property type="nucleotide sequence ID" value="NZ_CASGMU010000001.1"/>
</dbReference>
<keyword evidence="4" id="KW-1185">Reference proteome</keyword>
<sequence>MKKTVFIMLTALLSAVSALAGDFKTNGNGTTWTLSKLADTVGSGVTKEGQTFTMANNVEIAAGDRFEIESGIKVLMADGVQLRISCEAKFDAGERVVFTAADETAKPYGIFVDNDHSTTSFSNIDFEYAGLKNFGTYGLDVSGCTFKRHNGVSGSSALGLGTSGAAFNVSDCIFEECMRSGIGGAANYANPITLENCVFKGNGTSNLNTPQINLTTAGNVTVRNCRITGNPAYNMVGGIVVSNLIGMTGDMNTIIESNEIRDCRFGVAVYCEQKAIIRNNLLINNKYETNPNNGGSGINIYDPQMTQTTMITGNHIEGNLWGVTVIGGKNINLGKTEDKDAEDYNPGMNVFLNNSNSGSAYDLYNNSTKTVYAQGNYWKSVDKQDRESIETVIFHKNDDQRLGEVIFMPALNEDPADIGGIAATGKIGKVSVYSLNGIKIAETDGKDFSGLRPGIYTVRMATDKGIITRNIAIKGR</sequence>
<reference evidence="3 4" key="1">
    <citation type="submission" date="2020-05" db="EMBL/GenBank/DDBJ databases">
        <title>Distinct polysaccharide utilization as determinants for interspecies competition between intestinal Prevotella spp.</title>
        <authorList>
            <person name="Galvez E.J.C."/>
            <person name="Iljazovic A."/>
            <person name="Strowig T."/>
        </authorList>
    </citation>
    <scope>NUCLEOTIDE SEQUENCE [LARGE SCALE GENOMIC DNA]</scope>
    <source>
        <strain evidence="3 4">PMUR</strain>
    </source>
</reference>
<dbReference type="InterPro" id="IPR011050">
    <property type="entry name" value="Pectin_lyase_fold/virulence"/>
</dbReference>
<dbReference type="SMART" id="SM00710">
    <property type="entry name" value="PbH1"/>
    <property type="match status" value="6"/>
</dbReference>
<name>A0ABX2AJ44_9BACT</name>
<organism evidence="3 4">
    <name type="scientific">Xylanibacter muris</name>
    <dbReference type="NCBI Taxonomy" id="2736290"/>
    <lineage>
        <taxon>Bacteria</taxon>
        <taxon>Pseudomonadati</taxon>
        <taxon>Bacteroidota</taxon>
        <taxon>Bacteroidia</taxon>
        <taxon>Bacteroidales</taxon>
        <taxon>Prevotellaceae</taxon>
        <taxon>Xylanibacter</taxon>
    </lineage>
</organism>
<evidence type="ECO:0000313" key="4">
    <source>
        <dbReference type="Proteomes" id="UP000714420"/>
    </source>
</evidence>
<proteinExistence type="predicted"/>
<keyword evidence="1" id="KW-0732">Signal</keyword>
<evidence type="ECO:0000256" key="1">
    <source>
        <dbReference type="SAM" id="SignalP"/>
    </source>
</evidence>
<evidence type="ECO:0000259" key="2">
    <source>
        <dbReference type="Pfam" id="PF05048"/>
    </source>
</evidence>
<dbReference type="Proteomes" id="UP000714420">
    <property type="component" value="Unassembled WGS sequence"/>
</dbReference>
<comment type="caution">
    <text evidence="3">The sequence shown here is derived from an EMBL/GenBank/DDBJ whole genome shotgun (WGS) entry which is preliminary data.</text>
</comment>
<feature type="domain" description="Periplasmic copper-binding protein NosD beta helix" evidence="2">
    <location>
        <begin position="137"/>
        <end position="322"/>
    </location>
</feature>